<feature type="region of interest" description="Disordered" evidence="1">
    <location>
        <begin position="167"/>
        <end position="187"/>
    </location>
</feature>
<dbReference type="Proteomes" id="UP001529510">
    <property type="component" value="Unassembled WGS sequence"/>
</dbReference>
<organism evidence="2 3">
    <name type="scientific">Cirrhinus mrigala</name>
    <name type="common">Mrigala</name>
    <dbReference type="NCBI Taxonomy" id="683832"/>
    <lineage>
        <taxon>Eukaryota</taxon>
        <taxon>Metazoa</taxon>
        <taxon>Chordata</taxon>
        <taxon>Craniata</taxon>
        <taxon>Vertebrata</taxon>
        <taxon>Euteleostomi</taxon>
        <taxon>Actinopterygii</taxon>
        <taxon>Neopterygii</taxon>
        <taxon>Teleostei</taxon>
        <taxon>Ostariophysi</taxon>
        <taxon>Cypriniformes</taxon>
        <taxon>Cyprinidae</taxon>
        <taxon>Labeoninae</taxon>
        <taxon>Labeonini</taxon>
        <taxon>Cirrhinus</taxon>
    </lineage>
</organism>
<gene>
    <name evidence="2" type="ORF">M9458_025926</name>
</gene>
<accession>A0ABD0PSM3</accession>
<sequence length="330" mass="36135">TQRDNDDRSKCDPATLPTHQIIIDPASRLVHLRQGDLPIEDYVGELCELHYQVDFNETFLKDTFRYVFSKEISCSMPRNTPHWTLEQYIDFALQLSGSALTVGVADEGPFSPAVAPMSVFSHTRTVMLGIVCATPEAVHKMAVSMPDPLHKMAAIPRPVHKMAAKSESSHVMPVMPESPAKMTTMPRHDRKMAATPESPAKMATTSEPHHKMATLPESHHVMAAVPESHQVSADIPESAPVMTALPNSAPAIAALPESAPVMATLPEPRHITTTIPEPLSLQPIPYDRPIAALVAEPLHDKLRPSPQGFAKPRPSRQSLIFQSLIMSNSS</sequence>
<protein>
    <submittedName>
        <fullName evidence="2">Uncharacterized protein</fullName>
    </submittedName>
</protein>
<dbReference type="AlphaFoldDB" id="A0ABD0PSM3"/>
<evidence type="ECO:0000313" key="3">
    <source>
        <dbReference type="Proteomes" id="UP001529510"/>
    </source>
</evidence>
<reference evidence="2 3" key="1">
    <citation type="submission" date="2024-05" db="EMBL/GenBank/DDBJ databases">
        <title>Genome sequencing and assembly of Indian major carp, Cirrhinus mrigala (Hamilton, 1822).</title>
        <authorList>
            <person name="Mohindra V."/>
            <person name="Chowdhury L.M."/>
            <person name="Lal K."/>
            <person name="Jena J.K."/>
        </authorList>
    </citation>
    <scope>NUCLEOTIDE SEQUENCE [LARGE SCALE GENOMIC DNA]</scope>
    <source>
        <strain evidence="2">CM1030</strain>
        <tissue evidence="2">Blood</tissue>
    </source>
</reference>
<comment type="caution">
    <text evidence="2">The sequence shown here is derived from an EMBL/GenBank/DDBJ whole genome shotgun (WGS) entry which is preliminary data.</text>
</comment>
<name>A0ABD0PSM3_CIRMR</name>
<evidence type="ECO:0000256" key="1">
    <source>
        <dbReference type="SAM" id="MobiDB-lite"/>
    </source>
</evidence>
<dbReference type="EMBL" id="JAMKFB020000013">
    <property type="protein sequence ID" value="KAL0177032.1"/>
    <property type="molecule type" value="Genomic_DNA"/>
</dbReference>
<keyword evidence="3" id="KW-1185">Reference proteome</keyword>
<evidence type="ECO:0000313" key="2">
    <source>
        <dbReference type="EMBL" id="KAL0177032.1"/>
    </source>
</evidence>
<proteinExistence type="predicted"/>
<feature type="non-terminal residue" evidence="2">
    <location>
        <position position="1"/>
    </location>
</feature>